<gene>
    <name evidence="15" type="ORF">IAC75_01225</name>
</gene>
<dbReference type="GO" id="GO:0005829">
    <property type="term" value="C:cytosol"/>
    <property type="evidence" value="ECO:0007669"/>
    <property type="project" value="TreeGrafter"/>
</dbReference>
<comment type="similarity">
    <text evidence="2">Belongs to the AIR synthase family.</text>
</comment>
<comment type="catalytic activity">
    <reaction evidence="11">
        <text>2-formamido-N(1)-(5-O-phospho-beta-D-ribosyl)acetamidine + ATP = 5-amino-1-(5-phospho-beta-D-ribosyl)imidazole + ADP + phosphate + H(+)</text>
        <dbReference type="Rhea" id="RHEA:23032"/>
        <dbReference type="ChEBI" id="CHEBI:15378"/>
        <dbReference type="ChEBI" id="CHEBI:30616"/>
        <dbReference type="ChEBI" id="CHEBI:43474"/>
        <dbReference type="ChEBI" id="CHEBI:137981"/>
        <dbReference type="ChEBI" id="CHEBI:147287"/>
        <dbReference type="ChEBI" id="CHEBI:456216"/>
        <dbReference type="EC" id="6.3.3.1"/>
    </reaction>
</comment>
<evidence type="ECO:0000256" key="10">
    <source>
        <dbReference type="ARBA" id="ARBA00033093"/>
    </source>
</evidence>
<accession>A0A9D1NJP3</accession>
<dbReference type="GO" id="GO:0004641">
    <property type="term" value="F:phosphoribosylformylglycinamidine cyclo-ligase activity"/>
    <property type="evidence" value="ECO:0007669"/>
    <property type="project" value="UniProtKB-EC"/>
</dbReference>
<dbReference type="GO" id="GO:0004637">
    <property type="term" value="F:phosphoribosylamine-glycine ligase activity"/>
    <property type="evidence" value="ECO:0007669"/>
    <property type="project" value="TreeGrafter"/>
</dbReference>
<comment type="pathway">
    <text evidence="1">Purine metabolism; IMP biosynthesis via de novo pathway; 5-amino-1-(5-phospho-D-ribosyl)imidazole from N(2)-formyl-N(1)-(5-phospho-D-ribosyl)glycinamide: step 2/2.</text>
</comment>
<evidence type="ECO:0000256" key="7">
    <source>
        <dbReference type="ARBA" id="ARBA00022840"/>
    </source>
</evidence>
<proteinExistence type="inferred from homology"/>
<dbReference type="InterPro" id="IPR016188">
    <property type="entry name" value="PurM-like_N"/>
</dbReference>
<dbReference type="Pfam" id="PF02769">
    <property type="entry name" value="AIRS_C"/>
    <property type="match status" value="1"/>
</dbReference>
<feature type="domain" description="PurM-like C-terminal" evidence="14">
    <location>
        <begin position="260"/>
        <end position="381"/>
    </location>
</feature>
<dbReference type="PANTHER" id="PTHR10520">
    <property type="entry name" value="TRIFUNCTIONAL PURINE BIOSYNTHETIC PROTEIN ADENOSINE-3-RELATED"/>
    <property type="match status" value="1"/>
</dbReference>
<evidence type="ECO:0000256" key="11">
    <source>
        <dbReference type="ARBA" id="ARBA00049057"/>
    </source>
</evidence>
<dbReference type="InterPro" id="IPR004733">
    <property type="entry name" value="PurM_cligase"/>
</dbReference>
<feature type="compositionally biased region" description="Basic and acidic residues" evidence="12">
    <location>
        <begin position="373"/>
        <end position="384"/>
    </location>
</feature>
<evidence type="ECO:0000256" key="9">
    <source>
        <dbReference type="ARBA" id="ARBA00032931"/>
    </source>
</evidence>
<dbReference type="AlphaFoldDB" id="A0A9D1NJP3"/>
<name>A0A9D1NJP3_9BACT</name>
<keyword evidence="5" id="KW-0436">Ligase</keyword>
<dbReference type="GO" id="GO:0005524">
    <property type="term" value="F:ATP binding"/>
    <property type="evidence" value="ECO:0007669"/>
    <property type="project" value="UniProtKB-KW"/>
</dbReference>
<dbReference type="InterPro" id="IPR036921">
    <property type="entry name" value="PurM-like_N_sf"/>
</dbReference>
<keyword evidence="7" id="KW-0067">ATP-binding</keyword>
<evidence type="ECO:0000259" key="13">
    <source>
        <dbReference type="Pfam" id="PF00586"/>
    </source>
</evidence>
<dbReference type="GO" id="GO:0006189">
    <property type="term" value="P:'de novo' IMP biosynthetic process"/>
    <property type="evidence" value="ECO:0007669"/>
    <property type="project" value="InterPro"/>
</dbReference>
<dbReference type="EMBL" id="DVOG01000032">
    <property type="protein sequence ID" value="HIV03757.1"/>
    <property type="molecule type" value="Genomic_DNA"/>
</dbReference>
<evidence type="ECO:0000256" key="4">
    <source>
        <dbReference type="ARBA" id="ARBA00020367"/>
    </source>
</evidence>
<dbReference type="EC" id="6.3.3.1" evidence="3"/>
<evidence type="ECO:0000313" key="16">
    <source>
        <dbReference type="Proteomes" id="UP000886812"/>
    </source>
</evidence>
<protein>
    <recommendedName>
        <fullName evidence="4">Phosphoribosylformylglycinamidine cyclo-ligase</fullName>
        <ecNumber evidence="3">6.3.3.1</ecNumber>
    </recommendedName>
    <alternativeName>
        <fullName evidence="9">AIR synthase</fullName>
    </alternativeName>
    <alternativeName>
        <fullName evidence="10">AIRS</fullName>
    </alternativeName>
    <alternativeName>
        <fullName evidence="8">Phosphoribosyl-aminoimidazole synthetase</fullName>
    </alternativeName>
</protein>
<evidence type="ECO:0000256" key="1">
    <source>
        <dbReference type="ARBA" id="ARBA00004686"/>
    </source>
</evidence>
<keyword evidence="6" id="KW-0547">Nucleotide-binding</keyword>
<reference evidence="15" key="1">
    <citation type="submission" date="2020-10" db="EMBL/GenBank/DDBJ databases">
        <authorList>
            <person name="Gilroy R."/>
        </authorList>
    </citation>
    <scope>NUCLEOTIDE SEQUENCE</scope>
    <source>
        <strain evidence="15">10669</strain>
    </source>
</reference>
<evidence type="ECO:0000256" key="6">
    <source>
        <dbReference type="ARBA" id="ARBA00022741"/>
    </source>
</evidence>
<evidence type="ECO:0000259" key="14">
    <source>
        <dbReference type="Pfam" id="PF02769"/>
    </source>
</evidence>
<evidence type="ECO:0000256" key="2">
    <source>
        <dbReference type="ARBA" id="ARBA00010280"/>
    </source>
</evidence>
<reference evidence="15" key="2">
    <citation type="journal article" date="2021" name="PeerJ">
        <title>Extensive microbial diversity within the chicken gut microbiome revealed by metagenomics and culture.</title>
        <authorList>
            <person name="Gilroy R."/>
            <person name="Ravi A."/>
            <person name="Getino M."/>
            <person name="Pursley I."/>
            <person name="Horton D.L."/>
            <person name="Alikhan N.F."/>
            <person name="Baker D."/>
            <person name="Gharbi K."/>
            <person name="Hall N."/>
            <person name="Watson M."/>
            <person name="Adriaenssens E.M."/>
            <person name="Foster-Nyarko E."/>
            <person name="Jarju S."/>
            <person name="Secka A."/>
            <person name="Antonio M."/>
            <person name="Oren A."/>
            <person name="Chaudhuri R.R."/>
            <person name="La Ragione R."/>
            <person name="Hildebrand F."/>
            <person name="Pallen M.J."/>
        </authorList>
    </citation>
    <scope>NUCLEOTIDE SEQUENCE</scope>
    <source>
        <strain evidence="15">10669</strain>
    </source>
</reference>
<evidence type="ECO:0000256" key="3">
    <source>
        <dbReference type="ARBA" id="ARBA00013047"/>
    </source>
</evidence>
<comment type="caution">
    <text evidence="15">The sequence shown here is derived from an EMBL/GenBank/DDBJ whole genome shotgun (WGS) entry which is preliminary data.</text>
</comment>
<evidence type="ECO:0000313" key="15">
    <source>
        <dbReference type="EMBL" id="HIV03757.1"/>
    </source>
</evidence>
<evidence type="ECO:0000256" key="8">
    <source>
        <dbReference type="ARBA" id="ARBA00031908"/>
    </source>
</evidence>
<dbReference type="Proteomes" id="UP000886812">
    <property type="component" value="Unassembled WGS sequence"/>
</dbReference>
<dbReference type="InterPro" id="IPR036676">
    <property type="entry name" value="PurM-like_C_sf"/>
</dbReference>
<dbReference type="Gene3D" id="3.30.1330.10">
    <property type="entry name" value="PurM-like, N-terminal domain"/>
    <property type="match status" value="1"/>
</dbReference>
<dbReference type="SUPFAM" id="SSF55326">
    <property type="entry name" value="PurM N-terminal domain-like"/>
    <property type="match status" value="1"/>
</dbReference>
<evidence type="ECO:0000256" key="12">
    <source>
        <dbReference type="SAM" id="MobiDB-lite"/>
    </source>
</evidence>
<dbReference type="GO" id="GO:0046084">
    <property type="term" value="P:adenine biosynthetic process"/>
    <property type="evidence" value="ECO:0007669"/>
    <property type="project" value="TreeGrafter"/>
</dbReference>
<evidence type="ECO:0000256" key="5">
    <source>
        <dbReference type="ARBA" id="ARBA00022598"/>
    </source>
</evidence>
<feature type="domain" description="PurM-like N-terminal" evidence="13">
    <location>
        <begin position="57"/>
        <end position="164"/>
    </location>
</feature>
<dbReference type="InterPro" id="IPR010918">
    <property type="entry name" value="PurM-like_C_dom"/>
</dbReference>
<dbReference type="SUPFAM" id="SSF56042">
    <property type="entry name" value="PurM C-terminal domain-like"/>
    <property type="match status" value="1"/>
</dbReference>
<sequence length="400" mass="43187">MNSTQSSDNGRYAARGVSSSKNEVHAVVDRLDPGLFPGAFCKITEDFLTGNPALCNVSHSDGSGTKSLLAYLHWRETGDASVFRGIAQDSVVMNIDDLLCVGVTGGVVLSSTINRNARNIPGEVLAQLIQGTEDFLEMLRGFGFSVRSCGGETADVGDLTATCTVDSCATAALPRSRVVDASRIRPGLAIVALASFGKCAYETEENSGIASNGLTSARHELLCGYYAEKYPETFDGNTPRELVYCGPHKMSDPLEGSALTVGQALLSPTRTYAPFVLRLLENLPRERVFGLIHCSGGALTKCVRFGKNVHFIKDDLFPVPPVFREIRRASGTSDAEMHRVYNMGQRLEIYVEESDVPAVRQIADSLALESRVIGRTEPSRKPDGSNHVSIRTAEGEEIAY</sequence>
<dbReference type="Gene3D" id="3.90.650.10">
    <property type="entry name" value="PurM-like C-terminal domain"/>
    <property type="match status" value="1"/>
</dbReference>
<feature type="region of interest" description="Disordered" evidence="12">
    <location>
        <begin position="373"/>
        <end position="400"/>
    </location>
</feature>
<dbReference type="Pfam" id="PF00586">
    <property type="entry name" value="AIRS"/>
    <property type="match status" value="1"/>
</dbReference>
<organism evidence="15 16">
    <name type="scientific">Candidatus Spyradosoma merdigallinarum</name>
    <dbReference type="NCBI Taxonomy" id="2840950"/>
    <lineage>
        <taxon>Bacteria</taxon>
        <taxon>Pseudomonadati</taxon>
        <taxon>Verrucomicrobiota</taxon>
        <taxon>Opitutia</taxon>
        <taxon>Opitutia incertae sedis</taxon>
        <taxon>Candidatus Spyradosoma</taxon>
    </lineage>
</organism>
<dbReference type="PANTHER" id="PTHR10520:SF12">
    <property type="entry name" value="TRIFUNCTIONAL PURINE BIOSYNTHETIC PROTEIN ADENOSINE-3"/>
    <property type="match status" value="1"/>
</dbReference>